<dbReference type="EMBL" id="MLYV02000990">
    <property type="protein sequence ID" value="PSR74382.1"/>
    <property type="molecule type" value="Genomic_DNA"/>
</dbReference>
<proteinExistence type="predicted"/>
<dbReference type="Proteomes" id="UP000186601">
    <property type="component" value="Unassembled WGS sequence"/>
</dbReference>
<comment type="caution">
    <text evidence="1">The sequence shown here is derived from an EMBL/GenBank/DDBJ whole genome shotgun (WGS) entry which is preliminary data.</text>
</comment>
<name>A0A2R6NPK6_9APHY</name>
<reference evidence="1 2" key="1">
    <citation type="submission" date="2018-02" db="EMBL/GenBank/DDBJ databases">
        <title>Genome sequence of the basidiomycete white-rot fungus Phlebia centrifuga.</title>
        <authorList>
            <person name="Granchi Z."/>
            <person name="Peng M."/>
            <person name="de Vries R.P."/>
            <person name="Hilden K."/>
            <person name="Makela M.R."/>
            <person name="Grigoriev I."/>
            <person name="Riley R."/>
        </authorList>
    </citation>
    <scope>NUCLEOTIDE SEQUENCE [LARGE SCALE GENOMIC DNA]</scope>
    <source>
        <strain evidence="1 2">FBCC195</strain>
    </source>
</reference>
<gene>
    <name evidence="1" type="ORF">PHLCEN_2v9890</name>
</gene>
<organism evidence="1 2">
    <name type="scientific">Hermanssonia centrifuga</name>
    <dbReference type="NCBI Taxonomy" id="98765"/>
    <lineage>
        <taxon>Eukaryota</taxon>
        <taxon>Fungi</taxon>
        <taxon>Dikarya</taxon>
        <taxon>Basidiomycota</taxon>
        <taxon>Agaricomycotina</taxon>
        <taxon>Agaricomycetes</taxon>
        <taxon>Polyporales</taxon>
        <taxon>Meruliaceae</taxon>
        <taxon>Hermanssonia</taxon>
    </lineage>
</organism>
<protein>
    <submittedName>
        <fullName evidence="1">Uncharacterized protein</fullName>
    </submittedName>
</protein>
<accession>A0A2R6NPK6</accession>
<evidence type="ECO:0000313" key="2">
    <source>
        <dbReference type="Proteomes" id="UP000186601"/>
    </source>
</evidence>
<dbReference type="AlphaFoldDB" id="A0A2R6NPK6"/>
<evidence type="ECO:0000313" key="1">
    <source>
        <dbReference type="EMBL" id="PSR74382.1"/>
    </source>
</evidence>
<sequence length="148" mass="16129">MRQKRCHVCGPLYFVTPDLSDSYFSGIVTTARLLKDPTELTDASLSEDVPLLTQGRKAGAVLYLCLHLLARKTLTLVTIWEEKCVVEVVLYPVGGVATLLAEGKTINEAPARPGHPIHVFGAPITSKIIHPLIAATGVDDRTVETRIR</sequence>
<keyword evidence="2" id="KW-1185">Reference proteome</keyword>